<reference evidence="3 4" key="1">
    <citation type="submission" date="2018-11" db="EMBL/GenBank/DDBJ databases">
        <authorList>
            <consortium name="Pathogen Informatics"/>
        </authorList>
    </citation>
    <scope>NUCLEOTIDE SEQUENCE [LARGE SCALE GENOMIC DNA]</scope>
</reference>
<evidence type="ECO:0000256" key="2">
    <source>
        <dbReference type="SAM" id="MobiDB-lite"/>
    </source>
</evidence>
<keyword evidence="4" id="KW-1185">Reference proteome</keyword>
<accession>A0A3P7YR88</accession>
<feature type="region of interest" description="Disordered" evidence="2">
    <location>
        <begin position="141"/>
        <end position="226"/>
    </location>
</feature>
<reference evidence="5" key="2">
    <citation type="submission" date="2019-09" db="UniProtKB">
        <authorList>
            <consortium name="WormBaseParasite"/>
        </authorList>
    </citation>
    <scope>IDENTIFICATION</scope>
</reference>
<feature type="compositionally biased region" description="Polar residues" evidence="2">
    <location>
        <begin position="192"/>
        <end position="205"/>
    </location>
</feature>
<sequence>MVDEAAAAKFAQVARDCANTSTEALENVQKFIGALKNARQEKEGISLLDVKNREMVAYMAELSLLMSQMSAGKSIKEHPAVFRASKHRTILERIRPIEQKLKSQIDKLIQVSSIVSRAYYSTRPNGGVFLYRFYNNTMQFDDEDGESDEEENDEEDGKKPKKYVPPKMMAVRYEEEDGKQTKAMEKAKRRALQSSLVQELRQQYSDAPEEYREKSERRHNADKEREKYEEDNFVRLRMSKAEKKREQRLNRDNVMDDLFNFGNYMMRDESGEALSSSKKRYDIECVESFNSSSFKLFSYTNFYFL</sequence>
<organism evidence="3">
    <name type="scientific">Heligmosomoides polygyrus</name>
    <name type="common">Parasitic roundworm</name>
    <dbReference type="NCBI Taxonomy" id="6339"/>
    <lineage>
        <taxon>Eukaryota</taxon>
        <taxon>Metazoa</taxon>
        <taxon>Ecdysozoa</taxon>
        <taxon>Nematoda</taxon>
        <taxon>Chromadorea</taxon>
        <taxon>Rhabditida</taxon>
        <taxon>Rhabditina</taxon>
        <taxon>Rhabditomorpha</taxon>
        <taxon>Strongyloidea</taxon>
        <taxon>Heligmosomidae</taxon>
        <taxon>Heligmosomoides</taxon>
    </lineage>
</organism>
<dbReference type="Pfam" id="PF04000">
    <property type="entry name" value="Sas10_Utp3"/>
    <property type="match status" value="1"/>
</dbReference>
<feature type="compositionally biased region" description="Basic and acidic residues" evidence="2">
    <location>
        <begin position="209"/>
        <end position="226"/>
    </location>
</feature>
<dbReference type="GO" id="GO:0032040">
    <property type="term" value="C:small-subunit processome"/>
    <property type="evidence" value="ECO:0007669"/>
    <property type="project" value="TreeGrafter"/>
</dbReference>
<evidence type="ECO:0000313" key="3">
    <source>
        <dbReference type="EMBL" id="VDO79759.1"/>
    </source>
</evidence>
<protein>
    <submittedName>
        <fullName evidence="5">Neuroguidin</fullName>
    </submittedName>
</protein>
<feature type="compositionally biased region" description="Acidic residues" evidence="2">
    <location>
        <begin position="141"/>
        <end position="155"/>
    </location>
</feature>
<dbReference type="GO" id="GO:0000462">
    <property type="term" value="P:maturation of SSU-rRNA from tricistronic rRNA transcript (SSU-rRNA, 5.8S rRNA, LSU-rRNA)"/>
    <property type="evidence" value="ECO:0007669"/>
    <property type="project" value="TreeGrafter"/>
</dbReference>
<evidence type="ECO:0000313" key="4">
    <source>
        <dbReference type="Proteomes" id="UP000050761"/>
    </source>
</evidence>
<dbReference type="PANTHER" id="PTHR13237:SF9">
    <property type="entry name" value="NEUROGUIDIN"/>
    <property type="match status" value="1"/>
</dbReference>
<dbReference type="AlphaFoldDB" id="A0A3P7YR88"/>
<proteinExistence type="inferred from homology"/>
<dbReference type="InterPro" id="IPR007146">
    <property type="entry name" value="Sas10/Utp3/C1D"/>
</dbReference>
<dbReference type="OrthoDB" id="203440at2759"/>
<evidence type="ECO:0000256" key="1">
    <source>
        <dbReference type="ARBA" id="ARBA00010979"/>
    </source>
</evidence>
<evidence type="ECO:0000313" key="5">
    <source>
        <dbReference type="WBParaSite" id="HPBE_0000922301-mRNA-1"/>
    </source>
</evidence>
<dbReference type="EMBL" id="UZAH01026379">
    <property type="protein sequence ID" value="VDO79759.1"/>
    <property type="molecule type" value="Genomic_DNA"/>
</dbReference>
<dbReference type="WBParaSite" id="HPBE_0000922301-mRNA-1">
    <property type="protein sequence ID" value="HPBE_0000922301-mRNA-1"/>
    <property type="gene ID" value="HPBE_0000922301"/>
</dbReference>
<name>A0A3P7YR88_HELPZ</name>
<comment type="similarity">
    <text evidence="1">Belongs to the SAS10 family.</text>
</comment>
<dbReference type="Proteomes" id="UP000050761">
    <property type="component" value="Unassembled WGS sequence"/>
</dbReference>
<dbReference type="PANTHER" id="PTHR13237">
    <property type="entry name" value="SOMETHING ABOUT SILENCING PROTEIN 10-RELATED"/>
    <property type="match status" value="1"/>
</dbReference>
<gene>
    <name evidence="3" type="ORF">HPBE_LOCUS9224</name>
</gene>